<dbReference type="AlphaFoldDB" id="A0A1G9HF98"/>
<reference evidence="2 3" key="1">
    <citation type="submission" date="2016-10" db="EMBL/GenBank/DDBJ databases">
        <authorList>
            <person name="de Groot N.N."/>
        </authorList>
    </citation>
    <scope>NUCLEOTIDE SEQUENCE [LARGE SCALE GENOMIC DNA]</scope>
    <source>
        <strain evidence="2 3">CGMCC 4.5681</strain>
    </source>
</reference>
<feature type="transmembrane region" description="Helical" evidence="1">
    <location>
        <begin position="6"/>
        <end position="26"/>
    </location>
</feature>
<dbReference type="OrthoDB" id="3535684at2"/>
<evidence type="ECO:0000313" key="2">
    <source>
        <dbReference type="EMBL" id="SDL11731.1"/>
    </source>
</evidence>
<dbReference type="EMBL" id="FNFB01000016">
    <property type="protein sequence ID" value="SDL11731.1"/>
    <property type="molecule type" value="Genomic_DNA"/>
</dbReference>
<evidence type="ECO:0000256" key="1">
    <source>
        <dbReference type="SAM" id="Phobius"/>
    </source>
</evidence>
<sequence>MSRRVVLPAVTAVVVVIAAVAGWLWLRKEEPRPAMFHAESTSAFYATIATRQADAAPLTVQEVLTPAARALGKLTLDATAQFDDCDDALQGLSADGCTQALRATYKGEGMAGQFVIFNLGDGKAADALVAGLSKDGFVRQGIPFDAASSQAQVRAMGHYVTVSWVGGTASADDLVQALVALDGLGQVVQTRVVAAG</sequence>
<accession>A0A1G9HF98</accession>
<keyword evidence="3" id="KW-1185">Reference proteome</keyword>
<protein>
    <submittedName>
        <fullName evidence="2">Uncharacterized protein</fullName>
    </submittedName>
</protein>
<gene>
    <name evidence="2" type="ORF">SAMN05421874_11617</name>
</gene>
<keyword evidence="1" id="KW-0812">Transmembrane</keyword>
<evidence type="ECO:0000313" key="3">
    <source>
        <dbReference type="Proteomes" id="UP000198683"/>
    </source>
</evidence>
<keyword evidence="1" id="KW-1133">Transmembrane helix</keyword>
<keyword evidence="1" id="KW-0472">Membrane</keyword>
<name>A0A1G9HF98_9ACTN</name>
<dbReference type="STRING" id="683260.SAMN05421874_11617"/>
<proteinExistence type="predicted"/>
<dbReference type="Proteomes" id="UP000198683">
    <property type="component" value="Unassembled WGS sequence"/>
</dbReference>
<dbReference type="RefSeq" id="WP_143022160.1">
    <property type="nucleotide sequence ID" value="NZ_FNFB01000016.1"/>
</dbReference>
<organism evidence="2 3">
    <name type="scientific">Nonomuraea maritima</name>
    <dbReference type="NCBI Taxonomy" id="683260"/>
    <lineage>
        <taxon>Bacteria</taxon>
        <taxon>Bacillati</taxon>
        <taxon>Actinomycetota</taxon>
        <taxon>Actinomycetes</taxon>
        <taxon>Streptosporangiales</taxon>
        <taxon>Streptosporangiaceae</taxon>
        <taxon>Nonomuraea</taxon>
    </lineage>
</organism>